<keyword evidence="5 9" id="KW-0028">Amino-acid biosynthesis</keyword>
<dbReference type="InterPro" id="IPR011060">
    <property type="entry name" value="RibuloseP-bd_barrel"/>
</dbReference>
<dbReference type="PANTHER" id="PTHR42894:SF1">
    <property type="entry name" value="N-(5'-PHOSPHORIBOSYL)ANTHRANILATE ISOMERASE"/>
    <property type="match status" value="1"/>
</dbReference>
<evidence type="ECO:0000256" key="3">
    <source>
        <dbReference type="ARBA" id="ARBA00012572"/>
    </source>
</evidence>
<feature type="domain" description="N-(5'phosphoribosyl) anthranilate isomerase (PRAI)" evidence="10">
    <location>
        <begin position="5"/>
        <end position="209"/>
    </location>
</feature>
<name>A0A1C3RIK1_9PROT</name>
<evidence type="ECO:0000256" key="5">
    <source>
        <dbReference type="ARBA" id="ARBA00022605"/>
    </source>
</evidence>
<keyword evidence="8 9" id="KW-0413">Isomerase</keyword>
<dbReference type="OrthoDB" id="9796196at2"/>
<evidence type="ECO:0000313" key="12">
    <source>
        <dbReference type="Proteomes" id="UP000231658"/>
    </source>
</evidence>
<evidence type="ECO:0000256" key="6">
    <source>
        <dbReference type="ARBA" id="ARBA00022822"/>
    </source>
</evidence>
<dbReference type="EC" id="5.3.1.24" evidence="3 9"/>
<keyword evidence="7 9" id="KW-0057">Aromatic amino acid biosynthesis</keyword>
<dbReference type="InterPro" id="IPR044643">
    <property type="entry name" value="TrpF_fam"/>
</dbReference>
<dbReference type="InterPro" id="IPR001240">
    <property type="entry name" value="PRAI_dom"/>
</dbReference>
<evidence type="ECO:0000256" key="1">
    <source>
        <dbReference type="ARBA" id="ARBA00001164"/>
    </source>
</evidence>
<dbReference type="UniPathway" id="UPA00035">
    <property type="reaction ID" value="UER00042"/>
</dbReference>
<dbReference type="Pfam" id="PF00697">
    <property type="entry name" value="PRAI"/>
    <property type="match status" value="1"/>
</dbReference>
<dbReference type="STRING" id="1867952.MTBPR1_40108"/>
<dbReference type="SUPFAM" id="SSF51366">
    <property type="entry name" value="Ribulose-phoshate binding barrel"/>
    <property type="match status" value="1"/>
</dbReference>
<reference evidence="11 12" key="1">
    <citation type="submission" date="2016-07" db="EMBL/GenBank/DDBJ databases">
        <authorList>
            <person name="Lefevre C.T."/>
        </authorList>
    </citation>
    <scope>NUCLEOTIDE SEQUENCE [LARGE SCALE GENOMIC DNA]</scope>
    <source>
        <strain evidence="11">PR1</strain>
    </source>
</reference>
<dbReference type="NCBIfam" id="NF002295">
    <property type="entry name" value="PRK01222.1-1"/>
    <property type="match status" value="1"/>
</dbReference>
<dbReference type="EMBL" id="FLYE01000034">
    <property type="protein sequence ID" value="SCA57085.1"/>
    <property type="molecule type" value="Genomic_DNA"/>
</dbReference>
<evidence type="ECO:0000256" key="7">
    <source>
        <dbReference type="ARBA" id="ARBA00023141"/>
    </source>
</evidence>
<dbReference type="GO" id="GO:0004640">
    <property type="term" value="F:phosphoribosylanthranilate isomerase activity"/>
    <property type="evidence" value="ECO:0007669"/>
    <property type="project" value="UniProtKB-UniRule"/>
</dbReference>
<protein>
    <recommendedName>
        <fullName evidence="4 9">N-(5'-phosphoribosyl)anthranilate isomerase</fullName>
        <shortName evidence="9">PRAI</shortName>
        <ecNumber evidence="3 9">5.3.1.24</ecNumber>
    </recommendedName>
</protein>
<dbReference type="PANTHER" id="PTHR42894">
    <property type="entry name" value="N-(5'-PHOSPHORIBOSYL)ANTHRANILATE ISOMERASE"/>
    <property type="match status" value="1"/>
</dbReference>
<dbReference type="RefSeq" id="WP_069189144.1">
    <property type="nucleotide sequence ID" value="NZ_FLYE01000034.1"/>
</dbReference>
<gene>
    <name evidence="9 11" type="primary">trpF</name>
    <name evidence="11" type="ORF">MTBPR1_40108</name>
</gene>
<keyword evidence="6 9" id="KW-0822">Tryptophan biosynthesis</keyword>
<evidence type="ECO:0000256" key="8">
    <source>
        <dbReference type="ARBA" id="ARBA00023235"/>
    </source>
</evidence>
<evidence type="ECO:0000313" key="11">
    <source>
        <dbReference type="EMBL" id="SCA57085.1"/>
    </source>
</evidence>
<comment type="catalytic activity">
    <reaction evidence="1 9">
        <text>N-(5-phospho-beta-D-ribosyl)anthranilate = 1-(2-carboxyphenylamino)-1-deoxy-D-ribulose 5-phosphate</text>
        <dbReference type="Rhea" id="RHEA:21540"/>
        <dbReference type="ChEBI" id="CHEBI:18277"/>
        <dbReference type="ChEBI" id="CHEBI:58613"/>
        <dbReference type="EC" id="5.3.1.24"/>
    </reaction>
</comment>
<evidence type="ECO:0000256" key="2">
    <source>
        <dbReference type="ARBA" id="ARBA00004664"/>
    </source>
</evidence>
<dbReference type="GO" id="GO:0000162">
    <property type="term" value="P:L-tryptophan biosynthetic process"/>
    <property type="evidence" value="ECO:0007669"/>
    <property type="project" value="UniProtKB-UniRule"/>
</dbReference>
<dbReference type="AlphaFoldDB" id="A0A1C3RIK1"/>
<organism evidence="11 12">
    <name type="scientific">Candidatus Terasakiella magnetica</name>
    <dbReference type="NCBI Taxonomy" id="1867952"/>
    <lineage>
        <taxon>Bacteria</taxon>
        <taxon>Pseudomonadati</taxon>
        <taxon>Pseudomonadota</taxon>
        <taxon>Alphaproteobacteria</taxon>
        <taxon>Rhodospirillales</taxon>
        <taxon>Terasakiellaceae</taxon>
        <taxon>Terasakiella</taxon>
    </lineage>
</organism>
<dbReference type="CDD" id="cd00405">
    <property type="entry name" value="PRAI"/>
    <property type="match status" value="1"/>
</dbReference>
<sequence>MSCKVKICGLKNREDARTAIEAGADYLGCVFFPPSPRHVEPQNAAEVFDMIGDADVLRVGLFVDPSDDQLMEVLNHVRLDIIQLHGHETPSRVEEVRLNFGLPVMKALPIETAQDVEAARAYDKVADRLLFDAKPPKGATRPGGNAIAFDWNLLTDTSWDSPWMLAGGLNVENVKDAIAQSGCKAVDVSSGVEAEKGVKSPELIEKFIAAVKG</sequence>
<comment type="similarity">
    <text evidence="9">Belongs to the TrpF family.</text>
</comment>
<dbReference type="Proteomes" id="UP000231658">
    <property type="component" value="Unassembled WGS sequence"/>
</dbReference>
<evidence type="ECO:0000256" key="4">
    <source>
        <dbReference type="ARBA" id="ARBA00022272"/>
    </source>
</evidence>
<dbReference type="Gene3D" id="3.20.20.70">
    <property type="entry name" value="Aldolase class I"/>
    <property type="match status" value="1"/>
</dbReference>
<evidence type="ECO:0000256" key="9">
    <source>
        <dbReference type="HAMAP-Rule" id="MF_00135"/>
    </source>
</evidence>
<accession>A0A1C3RIK1</accession>
<evidence type="ECO:0000259" key="10">
    <source>
        <dbReference type="Pfam" id="PF00697"/>
    </source>
</evidence>
<dbReference type="HAMAP" id="MF_00135">
    <property type="entry name" value="PRAI"/>
    <property type="match status" value="1"/>
</dbReference>
<comment type="pathway">
    <text evidence="2 9">Amino-acid biosynthesis; L-tryptophan biosynthesis; L-tryptophan from chorismate: step 3/5.</text>
</comment>
<keyword evidence="12" id="KW-1185">Reference proteome</keyword>
<dbReference type="InterPro" id="IPR013785">
    <property type="entry name" value="Aldolase_TIM"/>
</dbReference>
<proteinExistence type="inferred from homology"/>